<gene>
    <name evidence="2" type="ORF">CALMAC_LOCUS20783</name>
</gene>
<evidence type="ECO:0000313" key="2">
    <source>
        <dbReference type="EMBL" id="VEN64172.1"/>
    </source>
</evidence>
<evidence type="ECO:0000256" key="1">
    <source>
        <dbReference type="SAM" id="Coils"/>
    </source>
</evidence>
<dbReference type="EMBL" id="CAACVG010015165">
    <property type="protein sequence ID" value="VEN64172.1"/>
    <property type="molecule type" value="Genomic_DNA"/>
</dbReference>
<feature type="coiled-coil region" evidence="1">
    <location>
        <begin position="35"/>
        <end position="62"/>
    </location>
</feature>
<name>A0A653DVT0_CALMS</name>
<organism evidence="2 3">
    <name type="scientific">Callosobruchus maculatus</name>
    <name type="common">Southern cowpea weevil</name>
    <name type="synonym">Pulse bruchid</name>
    <dbReference type="NCBI Taxonomy" id="64391"/>
    <lineage>
        <taxon>Eukaryota</taxon>
        <taxon>Metazoa</taxon>
        <taxon>Ecdysozoa</taxon>
        <taxon>Arthropoda</taxon>
        <taxon>Hexapoda</taxon>
        <taxon>Insecta</taxon>
        <taxon>Pterygota</taxon>
        <taxon>Neoptera</taxon>
        <taxon>Endopterygota</taxon>
        <taxon>Coleoptera</taxon>
        <taxon>Polyphaga</taxon>
        <taxon>Cucujiformia</taxon>
        <taxon>Chrysomeloidea</taxon>
        <taxon>Chrysomelidae</taxon>
        <taxon>Bruchinae</taxon>
        <taxon>Bruchini</taxon>
        <taxon>Callosobruchus</taxon>
    </lineage>
</organism>
<dbReference type="Proteomes" id="UP000410492">
    <property type="component" value="Unassembled WGS sequence"/>
</dbReference>
<sequence>MNSEEEAVSKLLNHRNQAGLQFIHLWNTIGEEEAYAEETKKLKILQNVLRKQINEVERETKALEPLVKVTASTLESLKETFEVNSMSVIIHNEHEKCVMDQVKEMKERTNDLLDRYSNHIDECKEELENDNPECKILHDLTVQKKKVKLDCLLLEEKIKQIQYKNRVLEEVSYKQIIDFSKSWLERRLFEEKKKTLKQLKLEQKNWLRKLMEVTERSKYNQKMRYIKGTMCMTKTPEIEFSQPTDTKPLVDKKSDTEKNQLKQKAPAVEIKKPFNELELLLENTEQFKPTKTSNVTQNFVSSTCVPKSVFTPDHTKVLVLDNQLLNSKMKRTLTKEERSKEYGERLQKVFTNLKRKIFHQPSSEAPRVKPTNTNTEAKEMKATAVKSNTKDIAPSQELLLYSQDESEMKFASQQSEAAAERNAVGPANMANQRAHLDMNQNQSIPTKMKRVTFSDKDKASDSFFMGNKQMEKDSYPFAMMNMNSSGQNTFKASEEEYNQFSMSFAGVRSGATFPNFAGTDEGLFKIPNTPTGNVQSQKLNLEDGPDNMNLDTSYNPGDMSGFNDTGEYDSSMMLSPLGGFCSMTNEQMTGKSDNQEVAFSFGAKLF</sequence>
<keyword evidence="1" id="KW-0175">Coiled coil</keyword>
<dbReference type="OrthoDB" id="6758316at2759"/>
<keyword evidence="3" id="KW-1185">Reference proteome</keyword>
<feature type="coiled-coil region" evidence="1">
    <location>
        <begin position="189"/>
        <end position="216"/>
    </location>
</feature>
<evidence type="ECO:0000313" key="3">
    <source>
        <dbReference type="Proteomes" id="UP000410492"/>
    </source>
</evidence>
<reference evidence="2 3" key="1">
    <citation type="submission" date="2019-01" db="EMBL/GenBank/DDBJ databases">
        <authorList>
            <person name="Sayadi A."/>
        </authorList>
    </citation>
    <scope>NUCLEOTIDE SEQUENCE [LARGE SCALE GENOMIC DNA]</scope>
</reference>
<dbReference type="AlphaFoldDB" id="A0A653DVT0"/>
<protein>
    <submittedName>
        <fullName evidence="2">Uncharacterized protein</fullName>
    </submittedName>
</protein>
<accession>A0A653DVT0</accession>
<proteinExistence type="predicted"/>